<dbReference type="InterPro" id="IPR016187">
    <property type="entry name" value="CTDL_fold"/>
</dbReference>
<sequence length="552" mass="61818">MPKKALLIGVSQYEAGLPPLAAAPKDVAAMLRVLQSSELGAFDEVKTLIDPDLEAMQTAIDLLFQSCQKGDLGLLYFSGHGITDDSDRLYLATRRTGKDTFRSTAVSASFIQGIMRDRGYQRQHVLILDCCYSGAFAEGWLAKSADINLKPQLEVEGSVVLTSSTSTQKSYEDKEGELSLYTNYIVQGIESGAAESDGDGMISADELHEYAKRHVQSAKPAMKPEIYGIRQGIKIRLARARVDTKLEYRRLVERYAENGEISFVGQDILEVQRARLGLADEAAIAIENEVLEPDRKRLKNIARYQKSIEREVKQSMPLSKKILDQLKDFQDILGLRDEDISSIHQQFITVDVEPSPQTTIVAKSFRIQEEPLIVIPKQPDPILKFEFGNGINLEMVYINSGIFNMGSTPEEKGGENERPQIKDANVSAFYMGKYQVTQAQWQVIMGNNPSHFKGFFKNNSQNPVESVSWNDAQEFCKKLSQKTGREFRLPSEAEWEYACRAGTNTAYSFGDNASLLGEYAWYSDNSGSKTHPVGQKKPNPWGVYDMHGNVWE</sequence>
<dbReference type="RefSeq" id="WP_323262696.1">
    <property type="nucleotide sequence ID" value="NZ_JAYGIE010000091.1"/>
</dbReference>
<dbReference type="Gene3D" id="3.90.1580.10">
    <property type="entry name" value="paralog of FGE (formylglycine-generating enzyme)"/>
    <property type="match status" value="1"/>
</dbReference>
<comment type="caution">
    <text evidence="3">The sequence shown here is derived from an EMBL/GenBank/DDBJ whole genome shotgun (WGS) entry which is preliminary data.</text>
</comment>
<feature type="domain" description="Peptidase C14 caspase" evidence="1">
    <location>
        <begin position="3"/>
        <end position="221"/>
    </location>
</feature>
<dbReference type="InterPro" id="IPR011600">
    <property type="entry name" value="Pept_C14_caspase"/>
</dbReference>
<gene>
    <name evidence="3" type="ORF">VB774_17825</name>
</gene>
<proteinExistence type="predicted"/>
<dbReference type="InterPro" id="IPR029030">
    <property type="entry name" value="Caspase-like_dom_sf"/>
</dbReference>
<dbReference type="EMBL" id="JAYGIE010000091">
    <property type="protein sequence ID" value="MEA5479483.1"/>
    <property type="molecule type" value="Genomic_DNA"/>
</dbReference>
<dbReference type="PANTHER" id="PTHR23150:SF19">
    <property type="entry name" value="FORMYLGLYCINE-GENERATING ENZYME"/>
    <property type="match status" value="1"/>
</dbReference>
<feature type="domain" description="Sulfatase-modifying factor enzyme-like" evidence="2">
    <location>
        <begin position="394"/>
        <end position="552"/>
    </location>
</feature>
<evidence type="ECO:0000313" key="3">
    <source>
        <dbReference type="EMBL" id="MEA5479483.1"/>
    </source>
</evidence>
<dbReference type="Pfam" id="PF00656">
    <property type="entry name" value="Peptidase_C14"/>
    <property type="match status" value="1"/>
</dbReference>
<name>A0ABU5TMC3_9CYAN</name>
<dbReference type="PANTHER" id="PTHR23150">
    <property type="entry name" value="SULFATASE MODIFYING FACTOR 1, 2"/>
    <property type="match status" value="1"/>
</dbReference>
<evidence type="ECO:0000259" key="2">
    <source>
        <dbReference type="Pfam" id="PF03781"/>
    </source>
</evidence>
<dbReference type="InterPro" id="IPR042095">
    <property type="entry name" value="SUMF_sf"/>
</dbReference>
<reference evidence="3 4" key="1">
    <citation type="submission" date="2023-12" db="EMBL/GenBank/DDBJ databases">
        <title>Baltic Sea Cyanobacteria.</title>
        <authorList>
            <person name="Delbaje E."/>
            <person name="Fewer D.P."/>
            <person name="Shishido T.K."/>
        </authorList>
    </citation>
    <scope>NUCLEOTIDE SEQUENCE [LARGE SCALE GENOMIC DNA]</scope>
    <source>
        <strain evidence="3 4">UHCC 0370</strain>
    </source>
</reference>
<dbReference type="NCBIfam" id="NF047832">
    <property type="entry name" value="caspase_w_EACC1"/>
    <property type="match status" value="1"/>
</dbReference>
<organism evidence="3 4">
    <name type="scientific">Pseudanabaena galeata UHCC 0370</name>
    <dbReference type="NCBI Taxonomy" id="3110310"/>
    <lineage>
        <taxon>Bacteria</taxon>
        <taxon>Bacillati</taxon>
        <taxon>Cyanobacteriota</taxon>
        <taxon>Cyanophyceae</taxon>
        <taxon>Pseudanabaenales</taxon>
        <taxon>Pseudanabaenaceae</taxon>
        <taxon>Pseudanabaena</taxon>
    </lineage>
</organism>
<accession>A0ABU5TMC3</accession>
<dbReference type="Gene3D" id="3.40.50.1460">
    <property type="match status" value="1"/>
</dbReference>
<dbReference type="Proteomes" id="UP001301388">
    <property type="component" value="Unassembled WGS sequence"/>
</dbReference>
<dbReference type="InterPro" id="IPR051043">
    <property type="entry name" value="Sulfatase_Mod_Factor_Kinase"/>
</dbReference>
<dbReference type="SUPFAM" id="SSF56436">
    <property type="entry name" value="C-type lectin-like"/>
    <property type="match status" value="1"/>
</dbReference>
<dbReference type="SUPFAM" id="SSF52129">
    <property type="entry name" value="Caspase-like"/>
    <property type="match status" value="1"/>
</dbReference>
<dbReference type="InterPro" id="IPR005532">
    <property type="entry name" value="SUMF_dom"/>
</dbReference>
<keyword evidence="4" id="KW-1185">Reference proteome</keyword>
<dbReference type="Pfam" id="PF03781">
    <property type="entry name" value="FGE-sulfatase"/>
    <property type="match status" value="1"/>
</dbReference>
<evidence type="ECO:0000259" key="1">
    <source>
        <dbReference type="Pfam" id="PF00656"/>
    </source>
</evidence>
<evidence type="ECO:0000313" key="4">
    <source>
        <dbReference type="Proteomes" id="UP001301388"/>
    </source>
</evidence>
<protein>
    <submittedName>
        <fullName evidence="3">SUMF1/EgtB/PvdO family nonheme iron enzyme</fullName>
    </submittedName>
</protein>